<feature type="transmembrane region" description="Helical" evidence="1">
    <location>
        <begin position="120"/>
        <end position="142"/>
    </location>
</feature>
<name>A0AAW8HF01_9ENTR</name>
<keyword evidence="1" id="KW-0812">Transmembrane</keyword>
<dbReference type="EMBL" id="JAVDKS010000022">
    <property type="protein sequence ID" value="MDQ2259554.1"/>
    <property type="molecule type" value="Genomic_DNA"/>
</dbReference>
<dbReference type="RefSeq" id="WP_045336795.1">
    <property type="nucleotide sequence ID" value="NZ_JAVDKS010000022.1"/>
</dbReference>
<keyword evidence="1" id="KW-1133">Transmembrane helix</keyword>
<accession>A0AAW8HF01</accession>
<feature type="transmembrane region" description="Helical" evidence="1">
    <location>
        <begin position="148"/>
        <end position="166"/>
    </location>
</feature>
<evidence type="ECO:0000313" key="3">
    <source>
        <dbReference type="Proteomes" id="UP001225042"/>
    </source>
</evidence>
<evidence type="ECO:0000313" key="2">
    <source>
        <dbReference type="EMBL" id="MDQ2259554.1"/>
    </source>
</evidence>
<dbReference type="AlphaFoldDB" id="A0AAW8HF01"/>
<evidence type="ECO:0000256" key="1">
    <source>
        <dbReference type="SAM" id="Phobius"/>
    </source>
</evidence>
<keyword evidence="1" id="KW-0472">Membrane</keyword>
<proteinExistence type="predicted"/>
<protein>
    <submittedName>
        <fullName evidence="2">Uncharacterized protein</fullName>
    </submittedName>
</protein>
<gene>
    <name evidence="2" type="ORF">RBJ67_25835</name>
</gene>
<sequence length="195" mass="20765">MKNNLKTGVVERITGNAVTLKVGDKCEYIELNDEITSGLSLGDTVRIVYTNGRMVRVFNISTEILYETDVNLTKSGFTKKLSLIFMITSVICAIPIIGALVGLVLIAGIIGSSIKYGNSVLAKVTALSIATAMAYIAVATTLMINGHFLLSFIVCTAVVYVALTLASKIQDSQALALSKVAVADDHCLNFKAVNL</sequence>
<feature type="transmembrane region" description="Helical" evidence="1">
    <location>
        <begin position="83"/>
        <end position="108"/>
    </location>
</feature>
<keyword evidence="3" id="KW-1185">Reference proteome</keyword>
<reference evidence="2 3" key="1">
    <citation type="submission" date="2023-08" db="EMBL/GenBank/DDBJ databases">
        <authorList>
            <person name="Dale J."/>
        </authorList>
    </citation>
    <scope>NUCLEOTIDE SEQUENCE [LARGE SCALE GENOMIC DNA]</scope>
    <source>
        <strain evidence="2 3">2023EL-00788</strain>
    </source>
</reference>
<comment type="caution">
    <text evidence="2">The sequence shown here is derived from an EMBL/GenBank/DDBJ whole genome shotgun (WGS) entry which is preliminary data.</text>
</comment>
<dbReference type="Proteomes" id="UP001225042">
    <property type="component" value="Unassembled WGS sequence"/>
</dbReference>
<organism evidence="2 3">
    <name type="scientific">Enterobacter soli</name>
    <dbReference type="NCBI Taxonomy" id="885040"/>
    <lineage>
        <taxon>Bacteria</taxon>
        <taxon>Pseudomonadati</taxon>
        <taxon>Pseudomonadota</taxon>
        <taxon>Gammaproteobacteria</taxon>
        <taxon>Enterobacterales</taxon>
        <taxon>Enterobacteriaceae</taxon>
        <taxon>Enterobacter</taxon>
    </lineage>
</organism>